<evidence type="ECO:0000256" key="4">
    <source>
        <dbReference type="SAM" id="Phobius"/>
    </source>
</evidence>
<evidence type="ECO:0000256" key="1">
    <source>
        <dbReference type="ARBA" id="ARBA00023015"/>
    </source>
</evidence>
<evidence type="ECO:0000256" key="2">
    <source>
        <dbReference type="ARBA" id="ARBA00023125"/>
    </source>
</evidence>
<organism evidence="6 7">
    <name type="scientific">Croceitalea marina</name>
    <dbReference type="NCBI Taxonomy" id="1775166"/>
    <lineage>
        <taxon>Bacteria</taxon>
        <taxon>Pseudomonadati</taxon>
        <taxon>Bacteroidota</taxon>
        <taxon>Flavobacteriia</taxon>
        <taxon>Flavobacteriales</taxon>
        <taxon>Flavobacteriaceae</taxon>
        <taxon>Croceitalea</taxon>
    </lineage>
</organism>
<feature type="transmembrane region" description="Helical" evidence="4">
    <location>
        <begin position="45"/>
        <end position="71"/>
    </location>
</feature>
<dbReference type="PANTHER" id="PTHR43280:SF29">
    <property type="entry name" value="ARAC-FAMILY TRANSCRIPTIONAL REGULATOR"/>
    <property type="match status" value="1"/>
</dbReference>
<reference evidence="7" key="1">
    <citation type="journal article" date="2019" name="Int. J. Syst. Evol. Microbiol.">
        <title>The Global Catalogue of Microorganisms (GCM) 10K type strain sequencing project: providing services to taxonomists for standard genome sequencing and annotation.</title>
        <authorList>
            <consortium name="The Broad Institute Genomics Platform"/>
            <consortium name="The Broad Institute Genome Sequencing Center for Infectious Disease"/>
            <person name="Wu L."/>
            <person name="Ma J."/>
        </authorList>
    </citation>
    <scope>NUCLEOTIDE SEQUENCE [LARGE SCALE GENOMIC DNA]</scope>
    <source>
        <strain evidence="7">KCTC 52368</strain>
    </source>
</reference>
<dbReference type="RefSeq" id="WP_377766025.1">
    <property type="nucleotide sequence ID" value="NZ_JBHULB010000007.1"/>
</dbReference>
<gene>
    <name evidence="6" type="ORF">ACFSQJ_05880</name>
</gene>
<dbReference type="Pfam" id="PF12833">
    <property type="entry name" value="HTH_18"/>
    <property type="match status" value="1"/>
</dbReference>
<evidence type="ECO:0000313" key="6">
    <source>
        <dbReference type="EMBL" id="MFD2586448.1"/>
    </source>
</evidence>
<protein>
    <submittedName>
        <fullName evidence="6">Helix-turn-helix domain-containing protein</fullName>
    </submittedName>
</protein>
<proteinExistence type="predicted"/>
<name>A0ABW5MWA4_9FLAO</name>
<keyword evidence="4" id="KW-0812">Transmembrane</keyword>
<feature type="transmembrane region" description="Helical" evidence="4">
    <location>
        <begin position="235"/>
        <end position="254"/>
    </location>
</feature>
<keyword evidence="3" id="KW-0804">Transcription</keyword>
<evidence type="ECO:0000313" key="7">
    <source>
        <dbReference type="Proteomes" id="UP001597526"/>
    </source>
</evidence>
<keyword evidence="7" id="KW-1185">Reference proteome</keyword>
<dbReference type="SUPFAM" id="SSF46689">
    <property type="entry name" value="Homeodomain-like"/>
    <property type="match status" value="1"/>
</dbReference>
<feature type="transmembrane region" description="Helical" evidence="4">
    <location>
        <begin position="83"/>
        <end position="100"/>
    </location>
</feature>
<feature type="transmembrane region" description="Helical" evidence="4">
    <location>
        <begin position="169"/>
        <end position="187"/>
    </location>
</feature>
<feature type="domain" description="HTH araC/xylS-type" evidence="5">
    <location>
        <begin position="293"/>
        <end position="384"/>
    </location>
</feature>
<dbReference type="EMBL" id="JBHULB010000007">
    <property type="protein sequence ID" value="MFD2586448.1"/>
    <property type="molecule type" value="Genomic_DNA"/>
</dbReference>
<comment type="caution">
    <text evidence="6">The sequence shown here is derived from an EMBL/GenBank/DDBJ whole genome shotgun (WGS) entry which is preliminary data.</text>
</comment>
<keyword evidence="4" id="KW-1133">Transmembrane helix</keyword>
<feature type="transmembrane region" description="Helical" evidence="4">
    <location>
        <begin position="207"/>
        <end position="229"/>
    </location>
</feature>
<keyword evidence="2" id="KW-0238">DNA-binding</keyword>
<dbReference type="Proteomes" id="UP001597526">
    <property type="component" value="Unassembled WGS sequence"/>
</dbReference>
<accession>A0ABW5MWA4</accession>
<keyword evidence="4" id="KW-0472">Membrane</keyword>
<dbReference type="PANTHER" id="PTHR43280">
    <property type="entry name" value="ARAC-FAMILY TRANSCRIPTIONAL REGULATOR"/>
    <property type="match status" value="1"/>
</dbReference>
<keyword evidence="1" id="KW-0805">Transcription regulation</keyword>
<dbReference type="InterPro" id="IPR009057">
    <property type="entry name" value="Homeodomain-like_sf"/>
</dbReference>
<dbReference type="SMART" id="SM00342">
    <property type="entry name" value="HTH_ARAC"/>
    <property type="match status" value="1"/>
</dbReference>
<evidence type="ECO:0000259" key="5">
    <source>
        <dbReference type="PROSITE" id="PS01124"/>
    </source>
</evidence>
<dbReference type="PROSITE" id="PS01124">
    <property type="entry name" value="HTH_ARAC_FAMILY_2"/>
    <property type="match status" value="1"/>
</dbReference>
<sequence>MDSIQQIIDQIPIRHNLASQLMFLGVVQGFFLSLLLFIRTKNNSAILFLGWSLFFQALVFLDTYLCYTGLIKYGLIFNDSTESFVLMIAPTFYLFIYCAIKREFPVFRKQLPHFIIPLFYAVTQFSFYTAPKSVKLNAYLGAYYDQLETASVPDTFNYNYHWIKDEFDWLILFSFSFYSILVFRLVWKERSRIKEIPHQANLNKYLFTRNSAILLCILLGIIFLVLYNYDDDGGDHYIGMVQTLIAFSTSYVIFMESRFFEKSWFADKYETLKSQTVDFDKIEGYIYSTKYFLSEKANLKELSEKLNSNPNSVSKAINTKEGINFNDYINKKRVEVTKERLLDSNFSHLTIEAIGNSVGFNSKSAFYNAFKKHVGTSPLMFVKGRKHQN</sequence>
<feature type="transmembrane region" description="Helical" evidence="4">
    <location>
        <begin position="112"/>
        <end position="130"/>
    </location>
</feature>
<dbReference type="InterPro" id="IPR018062">
    <property type="entry name" value="HTH_AraC-typ_CS"/>
</dbReference>
<feature type="transmembrane region" description="Helical" evidence="4">
    <location>
        <begin position="20"/>
        <end position="38"/>
    </location>
</feature>
<dbReference type="InterPro" id="IPR018060">
    <property type="entry name" value="HTH_AraC"/>
</dbReference>
<dbReference type="PROSITE" id="PS00041">
    <property type="entry name" value="HTH_ARAC_FAMILY_1"/>
    <property type="match status" value="1"/>
</dbReference>
<evidence type="ECO:0000256" key="3">
    <source>
        <dbReference type="ARBA" id="ARBA00023163"/>
    </source>
</evidence>
<dbReference type="Gene3D" id="1.10.10.60">
    <property type="entry name" value="Homeodomain-like"/>
    <property type="match status" value="2"/>
</dbReference>